<gene>
    <name evidence="5" type="ORF">FAJ39_06300</name>
</gene>
<keyword evidence="3" id="KW-0804">Transcription</keyword>
<dbReference type="GO" id="GO:0003700">
    <property type="term" value="F:DNA-binding transcription factor activity"/>
    <property type="evidence" value="ECO:0007669"/>
    <property type="project" value="InterPro"/>
</dbReference>
<dbReference type="GO" id="GO:0043565">
    <property type="term" value="F:sequence-specific DNA binding"/>
    <property type="evidence" value="ECO:0007669"/>
    <property type="project" value="InterPro"/>
</dbReference>
<dbReference type="InterPro" id="IPR037923">
    <property type="entry name" value="HTH-like"/>
</dbReference>
<sequence>MVENSIHLSQQILYKRSHKTFAKGYHFPIHAHRLSELYLILEGSCQMDLANKTYQFQAGDCVILAPFVIHSLTIPKEDTCTVIQLHFDLYHFPHFLVGQDRQNPFEMIDLFKDTNSHLLFQPTEEEAAYLLQSSRLPLPPDLYESSLQQLEFTVFLTKILYRIKREPEGRPELGSRYVQNTLEYIHHHFSNPLLLATIAKELNITPHYLNKLFKAETGTTIKHYLTLYRLNRSVELMSRTKKSLTFIAQEVGFNDVQHYSKTFRKYFNTSPRQFRQLMTPDSH</sequence>
<dbReference type="Gene3D" id="2.60.120.10">
    <property type="entry name" value="Jelly Rolls"/>
    <property type="match status" value="1"/>
</dbReference>
<dbReference type="SUPFAM" id="SSF46689">
    <property type="entry name" value="Homeodomain-like"/>
    <property type="match status" value="2"/>
</dbReference>
<evidence type="ECO:0000256" key="3">
    <source>
        <dbReference type="ARBA" id="ARBA00023163"/>
    </source>
</evidence>
<accession>A0A4T2GMT5</accession>
<dbReference type="SUPFAM" id="SSF51215">
    <property type="entry name" value="Regulatory protein AraC"/>
    <property type="match status" value="1"/>
</dbReference>
<dbReference type="InterPro" id="IPR014710">
    <property type="entry name" value="RmlC-like_jellyroll"/>
</dbReference>
<dbReference type="Pfam" id="PF02311">
    <property type="entry name" value="AraC_binding"/>
    <property type="match status" value="1"/>
</dbReference>
<evidence type="ECO:0000259" key="4">
    <source>
        <dbReference type="PROSITE" id="PS01124"/>
    </source>
</evidence>
<comment type="caution">
    <text evidence="5">The sequence shown here is derived from an EMBL/GenBank/DDBJ whole genome shotgun (WGS) entry which is preliminary data.</text>
</comment>
<feature type="domain" description="HTH araC/xylS-type" evidence="4">
    <location>
        <begin position="179"/>
        <end position="277"/>
    </location>
</feature>
<dbReference type="PANTHER" id="PTHR43280:SF2">
    <property type="entry name" value="HTH-TYPE TRANSCRIPTIONAL REGULATOR EXSA"/>
    <property type="match status" value="1"/>
</dbReference>
<dbReference type="PROSITE" id="PS00041">
    <property type="entry name" value="HTH_ARAC_FAMILY_1"/>
    <property type="match status" value="1"/>
</dbReference>
<dbReference type="InterPro" id="IPR018060">
    <property type="entry name" value="HTH_AraC"/>
</dbReference>
<dbReference type="InterPro" id="IPR003313">
    <property type="entry name" value="AraC-bd"/>
</dbReference>
<keyword evidence="2" id="KW-0238">DNA-binding</keyword>
<protein>
    <submittedName>
        <fullName evidence="5">Helix-turn-helix domain-containing protein</fullName>
    </submittedName>
</protein>
<dbReference type="InterPro" id="IPR009057">
    <property type="entry name" value="Homeodomain-like_sf"/>
</dbReference>
<name>A0A4T2GMT5_STRSU</name>
<dbReference type="PROSITE" id="PS01124">
    <property type="entry name" value="HTH_ARAC_FAMILY_2"/>
    <property type="match status" value="1"/>
</dbReference>
<dbReference type="AlphaFoldDB" id="A0A4T2GMT5"/>
<dbReference type="Proteomes" id="UP000305165">
    <property type="component" value="Unassembled WGS sequence"/>
</dbReference>
<keyword evidence="1" id="KW-0805">Transcription regulation</keyword>
<proteinExistence type="predicted"/>
<evidence type="ECO:0000313" key="5">
    <source>
        <dbReference type="EMBL" id="TIH99806.1"/>
    </source>
</evidence>
<organism evidence="5 6">
    <name type="scientific">Streptococcus suis</name>
    <dbReference type="NCBI Taxonomy" id="1307"/>
    <lineage>
        <taxon>Bacteria</taxon>
        <taxon>Bacillati</taxon>
        <taxon>Bacillota</taxon>
        <taxon>Bacilli</taxon>
        <taxon>Lactobacillales</taxon>
        <taxon>Streptococcaceae</taxon>
        <taxon>Streptococcus</taxon>
    </lineage>
</organism>
<evidence type="ECO:0000256" key="1">
    <source>
        <dbReference type="ARBA" id="ARBA00023015"/>
    </source>
</evidence>
<dbReference type="Pfam" id="PF12833">
    <property type="entry name" value="HTH_18"/>
    <property type="match status" value="1"/>
</dbReference>
<dbReference type="PANTHER" id="PTHR43280">
    <property type="entry name" value="ARAC-FAMILY TRANSCRIPTIONAL REGULATOR"/>
    <property type="match status" value="1"/>
</dbReference>
<dbReference type="InterPro" id="IPR018062">
    <property type="entry name" value="HTH_AraC-typ_CS"/>
</dbReference>
<reference evidence="5 6" key="1">
    <citation type="submission" date="2019-04" db="EMBL/GenBank/DDBJ databases">
        <title>Genome analysis of Streptococcus suis strain WUSS424.</title>
        <authorList>
            <person name="Chen H."/>
            <person name="Gao X."/>
            <person name="Wu Z."/>
        </authorList>
    </citation>
    <scope>NUCLEOTIDE SEQUENCE [LARGE SCALE GENOMIC DNA]</scope>
    <source>
        <strain evidence="5 6">WUSS424</strain>
    </source>
</reference>
<evidence type="ECO:0000313" key="6">
    <source>
        <dbReference type="Proteomes" id="UP000305165"/>
    </source>
</evidence>
<evidence type="ECO:0000256" key="2">
    <source>
        <dbReference type="ARBA" id="ARBA00023125"/>
    </source>
</evidence>
<dbReference type="EMBL" id="SSXO01000003">
    <property type="protein sequence ID" value="TIH99806.1"/>
    <property type="molecule type" value="Genomic_DNA"/>
</dbReference>
<dbReference type="Gene3D" id="1.10.10.60">
    <property type="entry name" value="Homeodomain-like"/>
    <property type="match status" value="2"/>
</dbReference>
<dbReference type="SMART" id="SM00342">
    <property type="entry name" value="HTH_ARAC"/>
    <property type="match status" value="1"/>
</dbReference>
<dbReference type="OrthoDB" id="9799319at2"/>
<dbReference type="CDD" id="cd02208">
    <property type="entry name" value="cupin_RmlC-like"/>
    <property type="match status" value="1"/>
</dbReference>